<dbReference type="AlphaFoldDB" id="A0AAD5Z5I8"/>
<dbReference type="PANTHER" id="PTHR34223">
    <property type="entry name" value="OS11G0201299 PROTEIN"/>
    <property type="match status" value="1"/>
</dbReference>
<dbReference type="InterPro" id="IPR036047">
    <property type="entry name" value="F-box-like_dom_sf"/>
</dbReference>
<dbReference type="InterPro" id="IPR032675">
    <property type="entry name" value="LRR_dom_sf"/>
</dbReference>
<protein>
    <recommendedName>
        <fullName evidence="6">F-box domain-containing protein</fullName>
    </recommendedName>
</protein>
<dbReference type="Gene3D" id="3.80.10.10">
    <property type="entry name" value="Ribonuclease Inhibitor"/>
    <property type="match status" value="1"/>
</dbReference>
<name>A0AAD5Z5I8_9POAL</name>
<keyword evidence="5" id="KW-1185">Reference proteome</keyword>
<dbReference type="InterPro" id="IPR001810">
    <property type="entry name" value="F-box_dom"/>
</dbReference>
<feature type="compositionally biased region" description="Acidic residues" evidence="1">
    <location>
        <begin position="68"/>
        <end position="77"/>
    </location>
</feature>
<evidence type="ECO:0000259" key="2">
    <source>
        <dbReference type="Pfam" id="PF00646"/>
    </source>
</evidence>
<proteinExistence type="predicted"/>
<organism evidence="4 5">
    <name type="scientific">Rhynchospora tenuis</name>
    <dbReference type="NCBI Taxonomy" id="198213"/>
    <lineage>
        <taxon>Eukaryota</taxon>
        <taxon>Viridiplantae</taxon>
        <taxon>Streptophyta</taxon>
        <taxon>Embryophyta</taxon>
        <taxon>Tracheophyta</taxon>
        <taxon>Spermatophyta</taxon>
        <taxon>Magnoliopsida</taxon>
        <taxon>Liliopsida</taxon>
        <taxon>Poales</taxon>
        <taxon>Cyperaceae</taxon>
        <taxon>Cyperoideae</taxon>
        <taxon>Rhynchosporeae</taxon>
        <taxon>Rhynchospora</taxon>
    </lineage>
</organism>
<dbReference type="SUPFAM" id="SSF81383">
    <property type="entry name" value="F-box domain"/>
    <property type="match status" value="1"/>
</dbReference>
<evidence type="ECO:0000256" key="1">
    <source>
        <dbReference type="SAM" id="MobiDB-lite"/>
    </source>
</evidence>
<dbReference type="SUPFAM" id="SSF52047">
    <property type="entry name" value="RNI-like"/>
    <property type="match status" value="1"/>
</dbReference>
<gene>
    <name evidence="4" type="ORF">LUZ61_016459</name>
</gene>
<feature type="domain" description="F-box/LRR-repeat protein 15/At3g58940/PEG3-like LRR" evidence="3">
    <location>
        <begin position="151"/>
        <end position="228"/>
    </location>
</feature>
<evidence type="ECO:0000259" key="3">
    <source>
        <dbReference type="Pfam" id="PF24758"/>
    </source>
</evidence>
<dbReference type="InterPro" id="IPR053197">
    <property type="entry name" value="F-box_SCFL_complex_component"/>
</dbReference>
<dbReference type="Pfam" id="PF00646">
    <property type="entry name" value="F-box"/>
    <property type="match status" value="1"/>
</dbReference>
<dbReference type="EMBL" id="JAMRDG010000002">
    <property type="protein sequence ID" value="KAJ3687295.1"/>
    <property type="molecule type" value="Genomic_DNA"/>
</dbReference>
<feature type="domain" description="F-box" evidence="2">
    <location>
        <begin position="15"/>
        <end position="54"/>
    </location>
</feature>
<comment type="caution">
    <text evidence="4">The sequence shown here is derived from an EMBL/GenBank/DDBJ whole genome shotgun (WGS) entry which is preliminary data.</text>
</comment>
<feature type="region of interest" description="Disordered" evidence="1">
    <location>
        <begin position="67"/>
        <end position="87"/>
    </location>
</feature>
<accession>A0AAD5Z5I8</accession>
<sequence length="502" mass="57210">MERVKISSSGGCDLISTMPDPILHHILGLLKTREAVQTCVLSKRWQYLWISLPSLDFDFREFTALEEPPCDSEEEETSVPRAPSDTESERARDSVRFAIFVEMVLFSCEPLHLDVFRLSFGALNSADVLLKDWVIYAVQHNPRVVHLAFLQLPPSLVHSIYTCTSLEELYLHHSERALSQYTCRAAVNLPNLKRLSIHNVFLAKNELQDLLAGCPVLQYLWLERCQLQEDENSHQNNINALKSKWLINSWLDRVEKSRPLTALESTLRTIIREHVNKLVQMQEKIGHDSLQHLNIVNGNIPFIRAPNLLTFCYISSEPIVTLSMPSLTDALLELKNPLIGGWLGLTSFLSGLVNVRTLELQVPWAELQEEDARHVLPELPIFQQDVLPELPIFQKMHELSVGAFCMCFDFCLVSWILGKVPNLKKLTLLQQRECSCFGHDEEVANTSAWTDASLRTAVSHCNNLEVVEVKYSRFDQMVRELVDALVDGTKELQNANILLSKH</sequence>
<dbReference type="InterPro" id="IPR055411">
    <property type="entry name" value="LRR_FXL15/At3g58940/PEG3-like"/>
</dbReference>
<evidence type="ECO:0008006" key="6">
    <source>
        <dbReference type="Google" id="ProtNLM"/>
    </source>
</evidence>
<dbReference type="CDD" id="cd22160">
    <property type="entry name" value="F-box_AtFBL13-like"/>
    <property type="match status" value="1"/>
</dbReference>
<dbReference type="InterPro" id="IPR053781">
    <property type="entry name" value="F-box_AtFBL13-like"/>
</dbReference>
<dbReference type="Pfam" id="PF24758">
    <property type="entry name" value="LRR_At5g56370"/>
    <property type="match status" value="1"/>
</dbReference>
<dbReference type="Proteomes" id="UP001210211">
    <property type="component" value="Unassembled WGS sequence"/>
</dbReference>
<evidence type="ECO:0000313" key="5">
    <source>
        <dbReference type="Proteomes" id="UP001210211"/>
    </source>
</evidence>
<evidence type="ECO:0000313" key="4">
    <source>
        <dbReference type="EMBL" id="KAJ3687295.1"/>
    </source>
</evidence>
<reference evidence="4 5" key="1">
    <citation type="journal article" date="2022" name="Cell">
        <title>Repeat-based holocentromeres influence genome architecture and karyotype evolution.</title>
        <authorList>
            <person name="Hofstatter P.G."/>
            <person name="Thangavel G."/>
            <person name="Lux T."/>
            <person name="Neumann P."/>
            <person name="Vondrak T."/>
            <person name="Novak P."/>
            <person name="Zhang M."/>
            <person name="Costa L."/>
            <person name="Castellani M."/>
            <person name="Scott A."/>
            <person name="Toegelov H."/>
            <person name="Fuchs J."/>
            <person name="Mata-Sucre Y."/>
            <person name="Dias Y."/>
            <person name="Vanzela A.L.L."/>
            <person name="Huettel B."/>
            <person name="Almeida C.C.S."/>
            <person name="Simkova H."/>
            <person name="Souza G."/>
            <person name="Pedrosa-Harand A."/>
            <person name="Macas J."/>
            <person name="Mayer K.F.X."/>
            <person name="Houben A."/>
            <person name="Marques A."/>
        </authorList>
    </citation>
    <scope>NUCLEOTIDE SEQUENCE [LARGE SCALE GENOMIC DNA]</scope>
    <source>
        <strain evidence="4">RhyTen1mFocal</strain>
    </source>
</reference>